<dbReference type="PANTHER" id="PTHR43669:SF3">
    <property type="entry name" value="ALCOHOL DEHYDROGENASE, PUTATIVE (AFU_ORTHOLOGUE AFUA_3G03445)-RELATED"/>
    <property type="match status" value="1"/>
</dbReference>
<keyword evidence="4" id="KW-1185">Reference proteome</keyword>
<dbReference type="CDD" id="cd05233">
    <property type="entry name" value="SDR_c"/>
    <property type="match status" value="1"/>
</dbReference>
<reference evidence="3 4" key="1">
    <citation type="submission" date="2020-01" db="EMBL/GenBank/DDBJ databases">
        <title>Draft genome assembly of Ensifer adhaerens T173.</title>
        <authorList>
            <person name="Craig J.E."/>
            <person name="Stinchcombe J.R."/>
        </authorList>
    </citation>
    <scope>NUCLEOTIDE SEQUENCE [LARGE SCALE GENOMIC DNA]</scope>
    <source>
        <strain evidence="3 4">T173</strain>
    </source>
</reference>
<dbReference type="EMBL" id="WXFA01000057">
    <property type="protein sequence ID" value="MBM3095834.1"/>
    <property type="molecule type" value="Genomic_DNA"/>
</dbReference>
<dbReference type="Pfam" id="PF13561">
    <property type="entry name" value="adh_short_C2"/>
    <property type="match status" value="1"/>
</dbReference>
<dbReference type="AlphaFoldDB" id="A0AAW4FX35"/>
<dbReference type="GO" id="GO:0016491">
    <property type="term" value="F:oxidoreductase activity"/>
    <property type="evidence" value="ECO:0007669"/>
    <property type="project" value="UniProtKB-KW"/>
</dbReference>
<evidence type="ECO:0000313" key="3">
    <source>
        <dbReference type="EMBL" id="MBM3095834.1"/>
    </source>
</evidence>
<organism evidence="3 4">
    <name type="scientific">Ensifer canadensis</name>
    <dbReference type="NCBI Taxonomy" id="555315"/>
    <lineage>
        <taxon>Bacteria</taxon>
        <taxon>Pseudomonadati</taxon>
        <taxon>Pseudomonadota</taxon>
        <taxon>Alphaproteobacteria</taxon>
        <taxon>Hyphomicrobiales</taxon>
        <taxon>Rhizobiaceae</taxon>
        <taxon>Sinorhizobium/Ensifer group</taxon>
        <taxon>Ensifer</taxon>
    </lineage>
</organism>
<dbReference type="PANTHER" id="PTHR43669">
    <property type="entry name" value="5-KETO-D-GLUCONATE 5-REDUCTASE"/>
    <property type="match status" value="1"/>
</dbReference>
<dbReference type="InterPro" id="IPR036291">
    <property type="entry name" value="NAD(P)-bd_dom_sf"/>
</dbReference>
<comment type="caution">
    <text evidence="3">The sequence shown here is derived from an EMBL/GenBank/DDBJ whole genome shotgun (WGS) entry which is preliminary data.</text>
</comment>
<dbReference type="PRINTS" id="PR00081">
    <property type="entry name" value="GDHRDH"/>
</dbReference>
<sequence length="265" mass="27591">MLLQDKSAIVYGGSGAIGGAAARAFAREGASVFLVGRTAETLDRTAKAIRAAGGKAEFDVLDVMDQAAVERHAQSVVDRTGRIDVVLTAVGFAHIQGPPLSELTLEQFEHPIAAYTRANFITAKAAAAQMERNGSGVILTLSTPGSRMSGSGFLGYGTTCGAIETFSRILAGELGSHGIRVICLRPDAIPEALPASHARAVFQGFADRFDTTVEEMLDGRAKSGTLLGRFPRLDEVADYAAFVASDRAGAMTGAIANLTCGSLVD</sequence>
<dbReference type="InterPro" id="IPR002347">
    <property type="entry name" value="SDR_fam"/>
</dbReference>
<dbReference type="Gene3D" id="3.40.50.720">
    <property type="entry name" value="NAD(P)-binding Rossmann-like Domain"/>
    <property type="match status" value="1"/>
</dbReference>
<dbReference type="RefSeq" id="WP_025427858.1">
    <property type="nucleotide sequence ID" value="NZ_CP083370.1"/>
</dbReference>
<dbReference type="SUPFAM" id="SSF51735">
    <property type="entry name" value="NAD(P)-binding Rossmann-fold domains"/>
    <property type="match status" value="1"/>
</dbReference>
<evidence type="ECO:0000313" key="4">
    <source>
        <dbReference type="Proteomes" id="UP000744980"/>
    </source>
</evidence>
<proteinExistence type="inferred from homology"/>
<evidence type="ECO:0000256" key="2">
    <source>
        <dbReference type="ARBA" id="ARBA00023002"/>
    </source>
</evidence>
<dbReference type="Proteomes" id="UP000744980">
    <property type="component" value="Unassembled WGS sequence"/>
</dbReference>
<accession>A0AAW4FX35</accession>
<protein>
    <submittedName>
        <fullName evidence="3">SDR family oxidoreductase</fullName>
    </submittedName>
</protein>
<name>A0AAW4FX35_9HYPH</name>
<gene>
    <name evidence="3" type="ORF">GFB56_34635</name>
</gene>
<evidence type="ECO:0000256" key="1">
    <source>
        <dbReference type="ARBA" id="ARBA00006484"/>
    </source>
</evidence>
<comment type="similarity">
    <text evidence="1">Belongs to the short-chain dehydrogenases/reductases (SDR) family.</text>
</comment>
<keyword evidence="2" id="KW-0560">Oxidoreductase</keyword>